<evidence type="ECO:0000256" key="7">
    <source>
        <dbReference type="ARBA" id="ARBA00023291"/>
    </source>
</evidence>
<dbReference type="GO" id="GO:0009055">
    <property type="term" value="F:electron transfer activity"/>
    <property type="evidence" value="ECO:0007669"/>
    <property type="project" value="UniProtKB-UniRule"/>
</dbReference>
<reference evidence="9 10" key="1">
    <citation type="submission" date="2015-10" db="EMBL/GenBank/DDBJ databases">
        <title>Metagenome-Assembled Genomes uncover a global brackish microbiome.</title>
        <authorList>
            <person name="Hugerth L.W."/>
            <person name="Larsson J."/>
            <person name="Alneberg J."/>
            <person name="Lindh M.V."/>
            <person name="Legrand C."/>
            <person name="Pinhassi J."/>
            <person name="Andersson A.F."/>
        </authorList>
    </citation>
    <scope>NUCLEOTIDE SEQUENCE [LARGE SCALE GENOMIC DNA]</scope>
    <source>
        <strain evidence="9">BACL6 MAG-120924-bin43</strain>
    </source>
</reference>
<evidence type="ECO:0000313" key="9">
    <source>
        <dbReference type="EMBL" id="KRO49361.1"/>
    </source>
</evidence>
<evidence type="ECO:0000313" key="10">
    <source>
        <dbReference type="Proteomes" id="UP000051017"/>
    </source>
</evidence>
<dbReference type="InterPro" id="IPR051269">
    <property type="entry name" value="Fe-S_cluster_ET"/>
</dbReference>
<evidence type="ECO:0000256" key="4">
    <source>
        <dbReference type="ARBA" id="ARBA00022982"/>
    </source>
</evidence>
<keyword evidence="3 8" id="KW-0479">Metal-binding</keyword>
<dbReference type="PANTHER" id="PTHR36923">
    <property type="entry name" value="FERREDOXIN"/>
    <property type="match status" value="1"/>
</dbReference>
<dbReference type="Pfam" id="PF13370">
    <property type="entry name" value="Fer4_13"/>
    <property type="match status" value="1"/>
</dbReference>
<name>A0A0R2QGK0_9ACTN</name>
<keyword evidence="2 8" id="KW-0813">Transport</keyword>
<evidence type="ECO:0000256" key="8">
    <source>
        <dbReference type="RuleBase" id="RU368020"/>
    </source>
</evidence>
<organism evidence="9 10">
    <name type="scientific">Acidimicrobiia bacterium BACL6 MAG-120924-bin43</name>
    <dbReference type="NCBI Taxonomy" id="1655583"/>
    <lineage>
        <taxon>Bacteria</taxon>
        <taxon>Bacillati</taxon>
        <taxon>Actinomycetota</taxon>
        <taxon>Acidimicrobiia</taxon>
        <taxon>acIV cluster</taxon>
    </lineage>
</organism>
<dbReference type="AlphaFoldDB" id="A0A0R2QGK0"/>
<keyword evidence="4 8" id="KW-0249">Electron transport</keyword>
<evidence type="ECO:0000256" key="2">
    <source>
        <dbReference type="ARBA" id="ARBA00022448"/>
    </source>
</evidence>
<dbReference type="PRINTS" id="PR00352">
    <property type="entry name" value="3FE4SFRDOXIN"/>
</dbReference>
<keyword evidence="7" id="KW-0003">3Fe-4S</keyword>
<comment type="caution">
    <text evidence="9">The sequence shown here is derived from an EMBL/GenBank/DDBJ whole genome shotgun (WGS) entry which is preliminary data.</text>
</comment>
<evidence type="ECO:0000256" key="5">
    <source>
        <dbReference type="ARBA" id="ARBA00023004"/>
    </source>
</evidence>
<dbReference type="InterPro" id="IPR001080">
    <property type="entry name" value="3Fe4S_ferredoxin"/>
</dbReference>
<dbReference type="GO" id="GO:0051538">
    <property type="term" value="F:3 iron, 4 sulfur cluster binding"/>
    <property type="evidence" value="ECO:0007669"/>
    <property type="project" value="UniProtKB-KW"/>
</dbReference>
<keyword evidence="6 8" id="KW-0411">Iron-sulfur</keyword>
<gene>
    <name evidence="9" type="ORF">ABR75_08605</name>
</gene>
<evidence type="ECO:0000256" key="1">
    <source>
        <dbReference type="ARBA" id="ARBA00001927"/>
    </source>
</evidence>
<protein>
    <recommendedName>
        <fullName evidence="8">Ferredoxin</fullName>
    </recommendedName>
</protein>
<dbReference type="GO" id="GO:0005506">
    <property type="term" value="F:iron ion binding"/>
    <property type="evidence" value="ECO:0007669"/>
    <property type="project" value="UniProtKB-UniRule"/>
</dbReference>
<evidence type="ECO:0000256" key="3">
    <source>
        <dbReference type="ARBA" id="ARBA00022723"/>
    </source>
</evidence>
<comment type="function">
    <text evidence="8">Ferredoxins are iron-sulfur proteins that transfer electrons in a wide variety of metabolic reactions.</text>
</comment>
<dbReference type="EMBL" id="LIBJ01000016">
    <property type="protein sequence ID" value="KRO49361.1"/>
    <property type="molecule type" value="Genomic_DNA"/>
</dbReference>
<dbReference type="SUPFAM" id="SSF54862">
    <property type="entry name" value="4Fe-4S ferredoxins"/>
    <property type="match status" value="1"/>
</dbReference>
<accession>A0A0R2QGK0</accession>
<sequence length="63" mass="6908">MQITVDFDMCAATGGCVNQAPEVFEIRDDGFLYVLQENPDESLRAKVKLAEELCPTGAITITE</sequence>
<evidence type="ECO:0000256" key="6">
    <source>
        <dbReference type="ARBA" id="ARBA00023014"/>
    </source>
</evidence>
<proteinExistence type="predicted"/>
<dbReference type="PANTHER" id="PTHR36923:SF3">
    <property type="entry name" value="FERREDOXIN"/>
    <property type="match status" value="1"/>
</dbReference>
<keyword evidence="5 8" id="KW-0408">Iron</keyword>
<comment type="cofactor">
    <cofactor evidence="1">
        <name>[3Fe-4S] cluster</name>
        <dbReference type="ChEBI" id="CHEBI:21137"/>
    </cofactor>
</comment>
<dbReference type="Gene3D" id="3.30.70.20">
    <property type="match status" value="1"/>
</dbReference>
<dbReference type="Proteomes" id="UP000051017">
    <property type="component" value="Unassembled WGS sequence"/>
</dbReference>